<gene>
    <name evidence="1" type="ORF">NE237_011901</name>
</gene>
<protein>
    <submittedName>
        <fullName evidence="1">Uncharacterized protein</fullName>
    </submittedName>
</protein>
<dbReference type="AlphaFoldDB" id="A0A9Q0GYT3"/>
<dbReference type="EMBL" id="JAMYWD010000011">
    <property type="protein sequence ID" value="KAJ4955118.1"/>
    <property type="molecule type" value="Genomic_DNA"/>
</dbReference>
<accession>A0A9Q0GYT3</accession>
<dbReference type="Proteomes" id="UP001141806">
    <property type="component" value="Unassembled WGS sequence"/>
</dbReference>
<reference evidence="1" key="1">
    <citation type="journal article" date="2023" name="Plant J.">
        <title>The genome of the king protea, Protea cynaroides.</title>
        <authorList>
            <person name="Chang J."/>
            <person name="Duong T.A."/>
            <person name="Schoeman C."/>
            <person name="Ma X."/>
            <person name="Roodt D."/>
            <person name="Barker N."/>
            <person name="Li Z."/>
            <person name="Van de Peer Y."/>
            <person name="Mizrachi E."/>
        </authorList>
    </citation>
    <scope>NUCLEOTIDE SEQUENCE</scope>
    <source>
        <tissue evidence="1">Young leaves</tissue>
    </source>
</reference>
<evidence type="ECO:0000313" key="2">
    <source>
        <dbReference type="Proteomes" id="UP001141806"/>
    </source>
</evidence>
<sequence length="116" mass="12615">MAFPSLNVKDRTNGGFFHKFFDDRFEVTESGPGLADVEMQALSNLSVGEGGIARKKTRLVIDLEGFIPGTRVKQSLILTQAPDVGVIRPSIGKGPGRRRSRIARQLAAGGYLIHHV</sequence>
<organism evidence="1 2">
    <name type="scientific">Protea cynaroides</name>
    <dbReference type="NCBI Taxonomy" id="273540"/>
    <lineage>
        <taxon>Eukaryota</taxon>
        <taxon>Viridiplantae</taxon>
        <taxon>Streptophyta</taxon>
        <taxon>Embryophyta</taxon>
        <taxon>Tracheophyta</taxon>
        <taxon>Spermatophyta</taxon>
        <taxon>Magnoliopsida</taxon>
        <taxon>Proteales</taxon>
        <taxon>Proteaceae</taxon>
        <taxon>Protea</taxon>
    </lineage>
</organism>
<evidence type="ECO:0000313" key="1">
    <source>
        <dbReference type="EMBL" id="KAJ4955118.1"/>
    </source>
</evidence>
<name>A0A9Q0GYT3_9MAGN</name>
<proteinExistence type="predicted"/>
<keyword evidence="2" id="KW-1185">Reference proteome</keyword>
<comment type="caution">
    <text evidence="1">The sequence shown here is derived from an EMBL/GenBank/DDBJ whole genome shotgun (WGS) entry which is preliminary data.</text>
</comment>